<accession>A0A9N9DY68</accession>
<proteinExistence type="predicted"/>
<reference evidence="1" key="1">
    <citation type="submission" date="2021-06" db="EMBL/GenBank/DDBJ databases">
        <authorList>
            <person name="Kallberg Y."/>
            <person name="Tangrot J."/>
            <person name="Rosling A."/>
        </authorList>
    </citation>
    <scope>NUCLEOTIDE SEQUENCE</scope>
    <source>
        <strain evidence="1">FL966</strain>
    </source>
</reference>
<dbReference type="Proteomes" id="UP000789759">
    <property type="component" value="Unassembled WGS sequence"/>
</dbReference>
<keyword evidence="2" id="KW-1185">Reference proteome</keyword>
<sequence length="180" mass="20635">MVNDWLLKVQAKIDWTTSEITLTWQGKEVTVPVEFKKLNPKPLGKNHSKRICNVKESEEKTNTDEFDKSDDFEEEKLENKIYNYSRIKDSDNPNSYPKSNSSCNINPFYNLEHLVSLVQISLNVSSTGMSCLVSSNLICSEVDCNSSSNRSPGLSHNKCFDSDADEVIDKERRQQKIKYE</sequence>
<evidence type="ECO:0000313" key="2">
    <source>
        <dbReference type="Proteomes" id="UP000789759"/>
    </source>
</evidence>
<dbReference type="AlphaFoldDB" id="A0A9N9DY68"/>
<organism evidence="1 2">
    <name type="scientific">Cetraspora pellucida</name>
    <dbReference type="NCBI Taxonomy" id="1433469"/>
    <lineage>
        <taxon>Eukaryota</taxon>
        <taxon>Fungi</taxon>
        <taxon>Fungi incertae sedis</taxon>
        <taxon>Mucoromycota</taxon>
        <taxon>Glomeromycotina</taxon>
        <taxon>Glomeromycetes</taxon>
        <taxon>Diversisporales</taxon>
        <taxon>Gigasporaceae</taxon>
        <taxon>Cetraspora</taxon>
    </lineage>
</organism>
<dbReference type="EMBL" id="CAJVQA010007505">
    <property type="protein sequence ID" value="CAG8657695.1"/>
    <property type="molecule type" value="Genomic_DNA"/>
</dbReference>
<name>A0A9N9DY68_9GLOM</name>
<evidence type="ECO:0000313" key="1">
    <source>
        <dbReference type="EMBL" id="CAG8657695.1"/>
    </source>
</evidence>
<comment type="caution">
    <text evidence="1">The sequence shown here is derived from an EMBL/GenBank/DDBJ whole genome shotgun (WGS) entry which is preliminary data.</text>
</comment>
<gene>
    <name evidence="1" type="ORF">CPELLU_LOCUS9654</name>
</gene>
<protein>
    <submittedName>
        <fullName evidence="1">17054_t:CDS:1</fullName>
    </submittedName>
</protein>